<evidence type="ECO:0000256" key="2">
    <source>
        <dbReference type="ARBA" id="ARBA00022833"/>
    </source>
</evidence>
<dbReference type="PROSITE" id="PS50157">
    <property type="entry name" value="ZINC_FINGER_C2H2_2"/>
    <property type="match status" value="1"/>
</dbReference>
<dbReference type="Pfam" id="PF00172">
    <property type="entry name" value="Zn_clus"/>
    <property type="match status" value="1"/>
</dbReference>
<evidence type="ECO:0000256" key="5">
    <source>
        <dbReference type="ARBA" id="ARBA00023242"/>
    </source>
</evidence>
<evidence type="ECO:0000256" key="3">
    <source>
        <dbReference type="ARBA" id="ARBA00023015"/>
    </source>
</evidence>
<feature type="domain" description="Zn(2)-C6 fungal-type" evidence="8">
    <location>
        <begin position="39"/>
        <end position="69"/>
    </location>
</feature>
<dbReference type="SMART" id="SM00066">
    <property type="entry name" value="GAL4"/>
    <property type="match status" value="1"/>
</dbReference>
<gene>
    <name evidence="10" type="ORF">B0J11DRAFT_74339</name>
</gene>
<evidence type="ECO:0008006" key="12">
    <source>
        <dbReference type="Google" id="ProtNLM"/>
    </source>
</evidence>
<evidence type="ECO:0000313" key="11">
    <source>
        <dbReference type="Proteomes" id="UP000700596"/>
    </source>
</evidence>
<evidence type="ECO:0000313" key="10">
    <source>
        <dbReference type="EMBL" id="KAH7118740.1"/>
    </source>
</evidence>
<dbReference type="SUPFAM" id="SSF57701">
    <property type="entry name" value="Zn2/Cys6 DNA-binding domain"/>
    <property type="match status" value="1"/>
</dbReference>
<dbReference type="PANTHER" id="PTHR47660">
    <property type="entry name" value="TRANSCRIPTION FACTOR WITH C2H2 AND ZN(2)-CYS(6) DNA BINDING DOMAIN (EUROFUNG)-RELATED-RELATED"/>
    <property type="match status" value="1"/>
</dbReference>
<dbReference type="PROSITE" id="PS50048">
    <property type="entry name" value="ZN2_CY6_FUNGAL_2"/>
    <property type="match status" value="1"/>
</dbReference>
<evidence type="ECO:0000256" key="7">
    <source>
        <dbReference type="SAM" id="MobiDB-lite"/>
    </source>
</evidence>
<dbReference type="InterPro" id="IPR036864">
    <property type="entry name" value="Zn2-C6_fun-type_DNA-bd_sf"/>
</dbReference>
<dbReference type="PANTHER" id="PTHR47660:SF3">
    <property type="entry name" value="FINGER DOMAIN PROTEIN, PUTATIVE (AFU_ORTHOLOGUE AFUA_4G03310)-RELATED"/>
    <property type="match status" value="1"/>
</dbReference>
<dbReference type="PROSITE" id="PS00463">
    <property type="entry name" value="ZN2_CY6_FUNGAL_1"/>
    <property type="match status" value="1"/>
</dbReference>
<name>A0A9P9DDY0_9PLEO</name>
<dbReference type="GO" id="GO:0000981">
    <property type="term" value="F:DNA-binding transcription factor activity, RNA polymerase II-specific"/>
    <property type="evidence" value="ECO:0007669"/>
    <property type="project" value="InterPro"/>
</dbReference>
<dbReference type="OrthoDB" id="2441642at2759"/>
<keyword evidence="1" id="KW-0479">Metal-binding</keyword>
<feature type="domain" description="C2H2-type" evidence="9">
    <location>
        <begin position="5"/>
        <end position="33"/>
    </location>
</feature>
<keyword evidence="3" id="KW-0805">Transcription regulation</keyword>
<dbReference type="InterPro" id="IPR001138">
    <property type="entry name" value="Zn2Cys6_DnaBD"/>
</dbReference>
<dbReference type="Proteomes" id="UP000700596">
    <property type="component" value="Unassembled WGS sequence"/>
</dbReference>
<dbReference type="CDD" id="cd00067">
    <property type="entry name" value="GAL4"/>
    <property type="match status" value="1"/>
</dbReference>
<protein>
    <recommendedName>
        <fullName evidence="12">Zn(2)-C6 fungal-type domain-containing protein</fullName>
    </recommendedName>
</protein>
<accession>A0A9P9DDY0</accession>
<dbReference type="InterPro" id="IPR013087">
    <property type="entry name" value="Znf_C2H2_type"/>
</dbReference>
<dbReference type="EMBL" id="JAGMWT010000012">
    <property type="protein sequence ID" value="KAH7118740.1"/>
    <property type="molecule type" value="Genomic_DNA"/>
</dbReference>
<keyword evidence="6" id="KW-0863">Zinc-finger</keyword>
<keyword evidence="4" id="KW-0804">Transcription</keyword>
<organism evidence="10 11">
    <name type="scientific">Dendryphion nanum</name>
    <dbReference type="NCBI Taxonomy" id="256645"/>
    <lineage>
        <taxon>Eukaryota</taxon>
        <taxon>Fungi</taxon>
        <taxon>Dikarya</taxon>
        <taxon>Ascomycota</taxon>
        <taxon>Pezizomycotina</taxon>
        <taxon>Dothideomycetes</taxon>
        <taxon>Pleosporomycetidae</taxon>
        <taxon>Pleosporales</taxon>
        <taxon>Torulaceae</taxon>
        <taxon>Dendryphion</taxon>
    </lineage>
</organism>
<proteinExistence type="predicted"/>
<keyword evidence="11" id="KW-1185">Reference proteome</keyword>
<evidence type="ECO:0000259" key="8">
    <source>
        <dbReference type="PROSITE" id="PS50048"/>
    </source>
</evidence>
<evidence type="ECO:0000259" key="9">
    <source>
        <dbReference type="PROSITE" id="PS50157"/>
    </source>
</evidence>
<feature type="region of interest" description="Disordered" evidence="7">
    <location>
        <begin position="71"/>
        <end position="112"/>
    </location>
</feature>
<dbReference type="Gene3D" id="4.10.240.10">
    <property type="entry name" value="Zn(2)-C6 fungal-type DNA-binding domain"/>
    <property type="match status" value="1"/>
</dbReference>
<comment type="caution">
    <text evidence="10">The sequence shown here is derived from an EMBL/GenBank/DDBJ whole genome shotgun (WGS) entry which is preliminary data.</text>
</comment>
<keyword evidence="2" id="KW-0862">Zinc</keyword>
<evidence type="ECO:0000256" key="1">
    <source>
        <dbReference type="ARBA" id="ARBA00022723"/>
    </source>
</evidence>
<evidence type="ECO:0000256" key="4">
    <source>
        <dbReference type="ARBA" id="ARBA00023163"/>
    </source>
</evidence>
<keyword evidence="5" id="KW-0539">Nucleus</keyword>
<evidence type="ECO:0000256" key="6">
    <source>
        <dbReference type="PROSITE-ProRule" id="PRU00042"/>
    </source>
</evidence>
<reference evidence="10" key="1">
    <citation type="journal article" date="2021" name="Nat. Commun.">
        <title>Genetic determinants of endophytism in the Arabidopsis root mycobiome.</title>
        <authorList>
            <person name="Mesny F."/>
            <person name="Miyauchi S."/>
            <person name="Thiergart T."/>
            <person name="Pickel B."/>
            <person name="Atanasova L."/>
            <person name="Karlsson M."/>
            <person name="Huettel B."/>
            <person name="Barry K.W."/>
            <person name="Haridas S."/>
            <person name="Chen C."/>
            <person name="Bauer D."/>
            <person name="Andreopoulos W."/>
            <person name="Pangilinan J."/>
            <person name="LaButti K."/>
            <person name="Riley R."/>
            <person name="Lipzen A."/>
            <person name="Clum A."/>
            <person name="Drula E."/>
            <person name="Henrissat B."/>
            <person name="Kohler A."/>
            <person name="Grigoriev I.V."/>
            <person name="Martin F.M."/>
            <person name="Hacquard S."/>
        </authorList>
    </citation>
    <scope>NUCLEOTIDE SEQUENCE</scope>
    <source>
        <strain evidence="10">MPI-CAGE-CH-0243</strain>
    </source>
</reference>
<dbReference type="GO" id="GO:0008270">
    <property type="term" value="F:zinc ion binding"/>
    <property type="evidence" value="ECO:0007669"/>
    <property type="project" value="UniProtKB-KW"/>
</dbReference>
<sequence>MDGHLQCHICSKTFTQKSSLVRHSKRCTPGPAPSLRQKSCRQCTGSKTKCDLQRPRCGRCKQRDTPCEYFTPMTRGTRRTPRPPQDSGESLDSLHFFSGSSSPEASNADIPPVSFADVPQGLLSTDMELNLNSPFAPFVFSDTSATMPAPITDFLVDKDQLDRLDWLSETPPTSLNTRSEFDVISGIDSPHSSPDGDNFGSNDWLLWNQGPLQTTPPLVRHSMETLLRVMKTWPGMLAKEFQAPPILHFSHSNLDTRLPPMANCITVAKMWANQAEGETELIRQVIIQEMRVLFEQHRSFDERHLLSALQALVLYTIMLMFSSRNQISVSLVDPAIFMCLQRVASYIARTGLMLTEEQNNRRPSWDSWIHVTGKRRAVFSLYLLHWSYSVYHGLQSFACSQLGYLPAPAPKFLWQAESKEKWENLYTRWLNQWGDCPYKMCEFAAIQSGPSLERRTEIWLEDADELGVLFFAIGTTVHPCVAWW</sequence>
<dbReference type="AlphaFoldDB" id="A0A9P9DDY0"/>